<accession>A0A3B1ARD2</accession>
<organism evidence="1">
    <name type="scientific">hydrothermal vent metagenome</name>
    <dbReference type="NCBI Taxonomy" id="652676"/>
    <lineage>
        <taxon>unclassified sequences</taxon>
        <taxon>metagenomes</taxon>
        <taxon>ecological metagenomes</taxon>
    </lineage>
</organism>
<evidence type="ECO:0000313" key="1">
    <source>
        <dbReference type="EMBL" id="VAX00760.1"/>
    </source>
</evidence>
<reference evidence="1" key="1">
    <citation type="submission" date="2018-06" db="EMBL/GenBank/DDBJ databases">
        <authorList>
            <person name="Zhirakovskaya E."/>
        </authorList>
    </citation>
    <scope>NUCLEOTIDE SEQUENCE</scope>
</reference>
<gene>
    <name evidence="1" type="ORF">MNBD_GAMMA22-880</name>
</gene>
<dbReference type="AlphaFoldDB" id="A0A3B1ARD2"/>
<proteinExistence type="predicted"/>
<dbReference type="EMBL" id="UOFS01000046">
    <property type="protein sequence ID" value="VAX00760.1"/>
    <property type="molecule type" value="Genomic_DNA"/>
</dbReference>
<dbReference type="SUPFAM" id="SSF69635">
    <property type="entry name" value="Type III secretory system chaperone-like"/>
    <property type="match status" value="1"/>
</dbReference>
<name>A0A3B1ARD2_9ZZZZ</name>
<protein>
    <submittedName>
        <fullName evidence="1">Uncharacterized protein</fullName>
    </submittedName>
</protein>
<sequence length="152" mass="17269">MKSIFITVIMLFNIAYSTVYASPMTQKEMEKIISNKVKVLSQKKGHIVFKYKKIKMLLISDAKYNRMRIVAPIIKYKLLSDDKKDAVMKSNFHMALDARYAVSDNVLYSAFIHPMSPLTAVQLEDALNQVSTLARTFGTLYSSGQLSYGVKK</sequence>